<evidence type="ECO:0000256" key="6">
    <source>
        <dbReference type="PIRSR" id="PIRSR610300-50"/>
    </source>
</evidence>
<dbReference type="Gene3D" id="2.60.120.10">
    <property type="entry name" value="Jelly Rolls"/>
    <property type="match status" value="1"/>
</dbReference>
<dbReference type="InterPro" id="IPR014710">
    <property type="entry name" value="RmlC-like_jellyroll"/>
</dbReference>
<dbReference type="RefSeq" id="WP_252854738.1">
    <property type="nucleotide sequence ID" value="NZ_JAMXLR010000076.1"/>
</dbReference>
<name>A0A9X2FCV5_9BACT</name>
<evidence type="ECO:0000256" key="5">
    <source>
        <dbReference type="ARBA" id="ARBA00023004"/>
    </source>
</evidence>
<feature type="binding site" evidence="7">
    <location>
        <position position="135"/>
    </location>
    <ligand>
        <name>Fe cation</name>
        <dbReference type="ChEBI" id="CHEBI:24875"/>
        <note>catalytic</note>
    </ligand>
</feature>
<keyword evidence="5 7" id="KW-0408">Iron</keyword>
<dbReference type="PANTHER" id="PTHR12918">
    <property type="entry name" value="CYSTEINE DIOXYGENASE"/>
    <property type="match status" value="1"/>
</dbReference>
<feature type="binding site" evidence="7">
    <location>
        <position position="84"/>
    </location>
    <ligand>
        <name>Fe cation</name>
        <dbReference type="ChEBI" id="CHEBI:24875"/>
        <note>catalytic</note>
    </ligand>
</feature>
<dbReference type="EMBL" id="JAMXLR010000076">
    <property type="protein sequence ID" value="MCO6046625.1"/>
    <property type="molecule type" value="Genomic_DNA"/>
</dbReference>
<protein>
    <submittedName>
        <fullName evidence="8">Cysteine dioxygenase family protein</fullName>
    </submittedName>
</protein>
<dbReference type="InterPro" id="IPR011051">
    <property type="entry name" value="RmlC_Cupin_sf"/>
</dbReference>
<dbReference type="PANTHER" id="PTHR12918:SF1">
    <property type="entry name" value="CYSTEINE DIOXYGENASE TYPE 1"/>
    <property type="match status" value="1"/>
</dbReference>
<feature type="cross-link" description="3'-(S-cysteinyl)-tyrosine (Cys-Tyr)" evidence="6">
    <location>
        <begin position="91"/>
        <end position="153"/>
    </location>
</feature>
<gene>
    <name evidence="8" type="ORF">NG895_22230</name>
</gene>
<dbReference type="CDD" id="cd10548">
    <property type="entry name" value="cupin_CDO"/>
    <property type="match status" value="1"/>
</dbReference>
<keyword evidence="4" id="KW-0560">Oxidoreductase</keyword>
<evidence type="ECO:0000256" key="2">
    <source>
        <dbReference type="ARBA" id="ARBA00022723"/>
    </source>
</evidence>
<feature type="binding site" evidence="7">
    <location>
        <position position="86"/>
    </location>
    <ligand>
        <name>Fe cation</name>
        <dbReference type="ChEBI" id="CHEBI:24875"/>
        <note>catalytic</note>
    </ligand>
</feature>
<dbReference type="GO" id="GO:0008198">
    <property type="term" value="F:ferrous iron binding"/>
    <property type="evidence" value="ECO:0007669"/>
    <property type="project" value="TreeGrafter"/>
</dbReference>
<evidence type="ECO:0000313" key="8">
    <source>
        <dbReference type="EMBL" id="MCO6046625.1"/>
    </source>
</evidence>
<keyword evidence="9" id="KW-1185">Reference proteome</keyword>
<accession>A0A9X2FCV5</accession>
<keyword evidence="6" id="KW-0883">Thioether bond</keyword>
<proteinExistence type="inferred from homology"/>
<dbReference type="InterPro" id="IPR010300">
    <property type="entry name" value="CDO_1"/>
</dbReference>
<comment type="similarity">
    <text evidence="1">Belongs to the cysteine dioxygenase family.</text>
</comment>
<evidence type="ECO:0000256" key="4">
    <source>
        <dbReference type="ARBA" id="ARBA00023002"/>
    </source>
</evidence>
<dbReference type="GO" id="GO:0016702">
    <property type="term" value="F:oxidoreductase activity, acting on single donors with incorporation of molecular oxygen, incorporation of two atoms of oxygen"/>
    <property type="evidence" value="ECO:0007669"/>
    <property type="project" value="InterPro"/>
</dbReference>
<comment type="caution">
    <text evidence="8">The sequence shown here is derived from an EMBL/GenBank/DDBJ whole genome shotgun (WGS) entry which is preliminary data.</text>
</comment>
<sequence length="166" mass="19153">MQSAVRHHTVTTIDELCSALETFQRPLTAPELLEFTFRLQLSPDHWQEHLRFNPYRFCFQTIYESPHFEINLIGWRSGQYSFVHDHRGTACCVLILDGTLTNRDYCTVAGSTVSETARFELGPGEILSRSGWEIHRCGNEQPCGVDLVTLHLYSPPLRPLSERQFR</sequence>
<dbReference type="Pfam" id="PF05995">
    <property type="entry name" value="CDO_I"/>
    <property type="match status" value="1"/>
</dbReference>
<evidence type="ECO:0000256" key="3">
    <source>
        <dbReference type="ARBA" id="ARBA00022964"/>
    </source>
</evidence>
<keyword evidence="3 8" id="KW-0223">Dioxygenase</keyword>
<dbReference type="SUPFAM" id="SSF51182">
    <property type="entry name" value="RmlC-like cupins"/>
    <property type="match status" value="1"/>
</dbReference>
<organism evidence="8 9">
    <name type="scientific">Aeoliella straminimaris</name>
    <dbReference type="NCBI Taxonomy" id="2954799"/>
    <lineage>
        <taxon>Bacteria</taxon>
        <taxon>Pseudomonadati</taxon>
        <taxon>Planctomycetota</taxon>
        <taxon>Planctomycetia</taxon>
        <taxon>Pirellulales</taxon>
        <taxon>Lacipirellulaceae</taxon>
        <taxon>Aeoliella</taxon>
    </lineage>
</organism>
<keyword evidence="2 7" id="KW-0479">Metal-binding</keyword>
<evidence type="ECO:0000313" key="9">
    <source>
        <dbReference type="Proteomes" id="UP001155241"/>
    </source>
</evidence>
<evidence type="ECO:0000256" key="7">
    <source>
        <dbReference type="PIRSR" id="PIRSR610300-51"/>
    </source>
</evidence>
<reference evidence="8" key="1">
    <citation type="submission" date="2022-06" db="EMBL/GenBank/DDBJ databases">
        <title>Aeoliella straminimaris, a novel planctomycete from sediments.</title>
        <authorList>
            <person name="Vitorino I.R."/>
            <person name="Lage O.M."/>
        </authorList>
    </citation>
    <scope>NUCLEOTIDE SEQUENCE</scope>
    <source>
        <strain evidence="8">ICT_H6.2</strain>
    </source>
</reference>
<dbReference type="Proteomes" id="UP001155241">
    <property type="component" value="Unassembled WGS sequence"/>
</dbReference>
<dbReference type="AlphaFoldDB" id="A0A9X2FCV5"/>
<evidence type="ECO:0000256" key="1">
    <source>
        <dbReference type="ARBA" id="ARBA00006622"/>
    </source>
</evidence>